<dbReference type="RefSeq" id="WP_094923923.1">
    <property type="nucleotide sequence ID" value="NZ_NPIA01000003.1"/>
</dbReference>
<evidence type="ECO:0000259" key="1">
    <source>
        <dbReference type="PROSITE" id="PS51186"/>
    </source>
</evidence>
<dbReference type="EMBL" id="NPIA01000003">
    <property type="protein sequence ID" value="OZM57331.1"/>
    <property type="molecule type" value="Genomic_DNA"/>
</dbReference>
<sequence>MDPILIDFPQEFETERLKIRMPLPGDGAYVYDAVIESIEELKVWLPFANGEQTKEKSEISVRQSYSNFILRSDLRMHIFHKENGNFIGSTGLHRMDWQVRKFEIGYWIRTSEAQKGYMIEAIRGLTQFAFDQLAANRVEIRCDEQNERSKKIPEKLGYMLEGTLRNEDLNSHGKLRNTLVYSIIEKSNLK</sequence>
<organism evidence="2 3">
    <name type="scientific">Lottiidibacillus patelloidae</name>
    <dbReference type="NCBI Taxonomy" id="2670334"/>
    <lineage>
        <taxon>Bacteria</taxon>
        <taxon>Bacillati</taxon>
        <taxon>Bacillota</taxon>
        <taxon>Bacilli</taxon>
        <taxon>Bacillales</taxon>
        <taxon>Bacillaceae</taxon>
        <taxon>Lottiidibacillus</taxon>
    </lineage>
</organism>
<dbReference type="InterPro" id="IPR016181">
    <property type="entry name" value="Acyl_CoA_acyltransferase"/>
</dbReference>
<dbReference type="Pfam" id="PF13302">
    <property type="entry name" value="Acetyltransf_3"/>
    <property type="match status" value="1"/>
</dbReference>
<dbReference type="SUPFAM" id="SSF55729">
    <property type="entry name" value="Acyl-CoA N-acyltransferases (Nat)"/>
    <property type="match status" value="1"/>
</dbReference>
<feature type="domain" description="N-acetyltransferase" evidence="1">
    <location>
        <begin position="29"/>
        <end position="180"/>
    </location>
</feature>
<evidence type="ECO:0000313" key="2">
    <source>
        <dbReference type="EMBL" id="OZM57331.1"/>
    </source>
</evidence>
<gene>
    <name evidence="2" type="ORF">CIB95_07660</name>
</gene>
<comment type="caution">
    <text evidence="2">The sequence shown here is derived from an EMBL/GenBank/DDBJ whole genome shotgun (WGS) entry which is preliminary data.</text>
</comment>
<reference evidence="2 3" key="2">
    <citation type="submission" date="2017-09" db="EMBL/GenBank/DDBJ databases">
        <title>Bacillus patelloidae sp. nov., isolated from the intestinal tract of a marine limpet.</title>
        <authorList>
            <person name="Liu R."/>
            <person name="Dong C."/>
            <person name="Shao Z."/>
        </authorList>
    </citation>
    <scope>NUCLEOTIDE SEQUENCE [LARGE SCALE GENOMIC DNA]</scope>
    <source>
        <strain evidence="2 3">SA5d-4</strain>
    </source>
</reference>
<evidence type="ECO:0000313" key="3">
    <source>
        <dbReference type="Proteomes" id="UP000217083"/>
    </source>
</evidence>
<dbReference type="InterPro" id="IPR000182">
    <property type="entry name" value="GNAT_dom"/>
</dbReference>
<keyword evidence="3" id="KW-1185">Reference proteome</keyword>
<dbReference type="Gene3D" id="3.40.630.30">
    <property type="match status" value="1"/>
</dbReference>
<protein>
    <submittedName>
        <fullName evidence="2">GNAT family N-acetyltransferase</fullName>
    </submittedName>
</protein>
<reference evidence="3" key="1">
    <citation type="submission" date="2017-08" db="EMBL/GenBank/DDBJ databases">
        <authorList>
            <person name="Huang Z."/>
        </authorList>
    </citation>
    <scope>NUCLEOTIDE SEQUENCE [LARGE SCALE GENOMIC DNA]</scope>
    <source>
        <strain evidence="3">SA5d-4</strain>
    </source>
</reference>
<dbReference type="PANTHER" id="PTHR43441:SF3">
    <property type="entry name" value="ACETYLTRANSFERASE"/>
    <property type="match status" value="1"/>
</dbReference>
<name>A0A263BUA6_9BACI</name>
<dbReference type="PANTHER" id="PTHR43441">
    <property type="entry name" value="RIBOSOMAL-PROTEIN-SERINE ACETYLTRANSFERASE"/>
    <property type="match status" value="1"/>
</dbReference>
<proteinExistence type="predicted"/>
<dbReference type="InterPro" id="IPR051908">
    <property type="entry name" value="Ribosomal_N-acetyltransferase"/>
</dbReference>
<dbReference type="Proteomes" id="UP000217083">
    <property type="component" value="Unassembled WGS sequence"/>
</dbReference>
<keyword evidence="2" id="KW-0808">Transferase</keyword>
<dbReference type="GO" id="GO:0005737">
    <property type="term" value="C:cytoplasm"/>
    <property type="evidence" value="ECO:0007669"/>
    <property type="project" value="TreeGrafter"/>
</dbReference>
<accession>A0A263BUA6</accession>
<dbReference type="GO" id="GO:1990189">
    <property type="term" value="F:protein N-terminal-serine acetyltransferase activity"/>
    <property type="evidence" value="ECO:0007669"/>
    <property type="project" value="TreeGrafter"/>
</dbReference>
<dbReference type="AlphaFoldDB" id="A0A263BUA6"/>
<dbReference type="GO" id="GO:0008999">
    <property type="term" value="F:protein-N-terminal-alanine acetyltransferase activity"/>
    <property type="evidence" value="ECO:0007669"/>
    <property type="project" value="TreeGrafter"/>
</dbReference>
<dbReference type="PROSITE" id="PS51186">
    <property type="entry name" value="GNAT"/>
    <property type="match status" value="1"/>
</dbReference>